<evidence type="ECO:0000313" key="4">
    <source>
        <dbReference type="Proteomes" id="UP001153269"/>
    </source>
</evidence>
<feature type="compositionally biased region" description="Basic and acidic residues" evidence="1">
    <location>
        <begin position="144"/>
        <end position="159"/>
    </location>
</feature>
<dbReference type="EMBL" id="CADEAL010000265">
    <property type="protein sequence ID" value="CAB1417462.1"/>
    <property type="molecule type" value="Genomic_DNA"/>
</dbReference>
<feature type="transmembrane region" description="Helical" evidence="2">
    <location>
        <begin position="178"/>
        <end position="195"/>
    </location>
</feature>
<keyword evidence="2" id="KW-0812">Transmembrane</keyword>
<organism evidence="3 4">
    <name type="scientific">Pleuronectes platessa</name>
    <name type="common">European plaice</name>
    <dbReference type="NCBI Taxonomy" id="8262"/>
    <lineage>
        <taxon>Eukaryota</taxon>
        <taxon>Metazoa</taxon>
        <taxon>Chordata</taxon>
        <taxon>Craniata</taxon>
        <taxon>Vertebrata</taxon>
        <taxon>Euteleostomi</taxon>
        <taxon>Actinopterygii</taxon>
        <taxon>Neopterygii</taxon>
        <taxon>Teleostei</taxon>
        <taxon>Neoteleostei</taxon>
        <taxon>Acanthomorphata</taxon>
        <taxon>Carangaria</taxon>
        <taxon>Pleuronectiformes</taxon>
        <taxon>Pleuronectoidei</taxon>
        <taxon>Pleuronectidae</taxon>
        <taxon>Pleuronectes</taxon>
    </lineage>
</organism>
<keyword evidence="4" id="KW-1185">Reference proteome</keyword>
<proteinExistence type="predicted"/>
<reference evidence="3" key="1">
    <citation type="submission" date="2020-03" db="EMBL/GenBank/DDBJ databases">
        <authorList>
            <person name="Weist P."/>
        </authorList>
    </citation>
    <scope>NUCLEOTIDE SEQUENCE</scope>
</reference>
<dbReference type="Proteomes" id="UP001153269">
    <property type="component" value="Unassembled WGS sequence"/>
</dbReference>
<dbReference type="AlphaFoldDB" id="A0A9N7TRE5"/>
<comment type="caution">
    <text evidence="3">The sequence shown here is derived from an EMBL/GenBank/DDBJ whole genome shotgun (WGS) entry which is preliminary data.</text>
</comment>
<evidence type="ECO:0000256" key="1">
    <source>
        <dbReference type="SAM" id="MobiDB-lite"/>
    </source>
</evidence>
<accession>A0A9N7TRE5</accession>
<protein>
    <submittedName>
        <fullName evidence="3">Uncharacterized protein</fullName>
    </submittedName>
</protein>
<keyword evidence="2" id="KW-0472">Membrane</keyword>
<feature type="region of interest" description="Disordered" evidence="1">
    <location>
        <begin position="135"/>
        <end position="162"/>
    </location>
</feature>
<keyword evidence="2" id="KW-1133">Transmembrane helix</keyword>
<gene>
    <name evidence="3" type="ORF">PLEPLA_LOCUS5264</name>
</gene>
<sequence>MGRGTRIKHTSPEQETLMENKMAAVTRTRGTRQNHRVYKHQTDVRQETVLSLLQLIKNQTSVYLTHFCSFIIHTRPKESVHVSAVPRHVSVSRSDIWRRPESPHVVFPTSSPPVLPSVSAANCCGSVSAARLRTWSRSGGTDRPGAREDGEPEDEEKKRFTGIKKKKKKKKIKERKRQLNGVVLSVFAALLLLSLQERRSIPLSTVYSPRLCCSALCGFPLLQETVDAVEL</sequence>
<evidence type="ECO:0000256" key="2">
    <source>
        <dbReference type="SAM" id="Phobius"/>
    </source>
</evidence>
<name>A0A9N7TRE5_PLEPL</name>
<evidence type="ECO:0000313" key="3">
    <source>
        <dbReference type="EMBL" id="CAB1417462.1"/>
    </source>
</evidence>